<dbReference type="InterPro" id="IPR036291">
    <property type="entry name" value="NAD(P)-bd_dom_sf"/>
</dbReference>
<keyword evidence="3" id="KW-1185">Reference proteome</keyword>
<dbReference type="RefSeq" id="WP_379280065.1">
    <property type="nucleotide sequence ID" value="NZ_JBHUGT010000011.1"/>
</dbReference>
<dbReference type="Pfam" id="PF01370">
    <property type="entry name" value="Epimerase"/>
    <property type="match status" value="1"/>
</dbReference>
<dbReference type="EMBL" id="JBHUMY010000043">
    <property type="protein sequence ID" value="MFD2663641.1"/>
    <property type="molecule type" value="Genomic_DNA"/>
</dbReference>
<dbReference type="SUPFAM" id="SSF51735">
    <property type="entry name" value="NAD(P)-binding Rossmann-fold domains"/>
    <property type="match status" value="1"/>
</dbReference>
<protein>
    <submittedName>
        <fullName evidence="2">NAD-dependent epimerase/dehydratase family protein</fullName>
    </submittedName>
</protein>
<dbReference type="InterPro" id="IPR001509">
    <property type="entry name" value="Epimerase_deHydtase"/>
</dbReference>
<evidence type="ECO:0000313" key="2">
    <source>
        <dbReference type="EMBL" id="MFD2663641.1"/>
    </source>
</evidence>
<sequence>MNKAMVLRAGSALGRALVERLKARGMETIAVSKPGRKSPHELTVAAEGVDVIFYSAYLRYDDEPKKIRRMTEAVMEAASRTGAKVVRIEGVYSPAGEHESLEDTNRHPSVSVLRIHCPELYGASVKNTILHYSLKKLAQGKKITTWGDPDVLREYVYLPDAASRIVELATEESAYGRFWNIRSADTVSLAELISIAGAAVGIKPRLEPVGGWKLRLLQGYDSRIEGLLNRYDVATQPRSEEDRLVFTGAAPATPYEAGVVETVKSMIPAKSKPAAAD</sequence>
<name>A0ABW5R5S3_9BACL</name>
<evidence type="ECO:0000259" key="1">
    <source>
        <dbReference type="Pfam" id="PF01370"/>
    </source>
</evidence>
<reference evidence="3" key="1">
    <citation type="journal article" date="2019" name="Int. J. Syst. Evol. Microbiol.">
        <title>The Global Catalogue of Microorganisms (GCM) 10K type strain sequencing project: providing services to taxonomists for standard genome sequencing and annotation.</title>
        <authorList>
            <consortium name="The Broad Institute Genomics Platform"/>
            <consortium name="The Broad Institute Genome Sequencing Center for Infectious Disease"/>
            <person name="Wu L."/>
            <person name="Ma J."/>
        </authorList>
    </citation>
    <scope>NUCLEOTIDE SEQUENCE [LARGE SCALE GENOMIC DNA]</scope>
    <source>
        <strain evidence="3">TISTR 1827</strain>
    </source>
</reference>
<accession>A0ABW5R5S3</accession>
<organism evidence="2 3">
    <name type="scientific">Paenibacillus thailandensis</name>
    <dbReference type="NCBI Taxonomy" id="393250"/>
    <lineage>
        <taxon>Bacteria</taxon>
        <taxon>Bacillati</taxon>
        <taxon>Bacillota</taxon>
        <taxon>Bacilli</taxon>
        <taxon>Bacillales</taxon>
        <taxon>Paenibacillaceae</taxon>
        <taxon>Paenibacillus</taxon>
    </lineage>
</organism>
<dbReference type="Gene3D" id="3.40.50.720">
    <property type="entry name" value="NAD(P)-binding Rossmann-like Domain"/>
    <property type="match status" value="1"/>
</dbReference>
<feature type="domain" description="NAD-dependent epimerase/dehydratase" evidence="1">
    <location>
        <begin position="106"/>
        <end position="181"/>
    </location>
</feature>
<dbReference type="Proteomes" id="UP001597493">
    <property type="component" value="Unassembled WGS sequence"/>
</dbReference>
<comment type="caution">
    <text evidence="2">The sequence shown here is derived from an EMBL/GenBank/DDBJ whole genome shotgun (WGS) entry which is preliminary data.</text>
</comment>
<proteinExistence type="predicted"/>
<evidence type="ECO:0000313" key="3">
    <source>
        <dbReference type="Proteomes" id="UP001597493"/>
    </source>
</evidence>
<gene>
    <name evidence="2" type="ORF">ACFSW5_25705</name>
</gene>